<dbReference type="Proteomes" id="UP000233551">
    <property type="component" value="Unassembled WGS sequence"/>
</dbReference>
<dbReference type="PANTHER" id="PTHR33710">
    <property type="entry name" value="BNAC02G09200D PROTEIN"/>
    <property type="match status" value="1"/>
</dbReference>
<feature type="region of interest" description="Disordered" evidence="1">
    <location>
        <begin position="1"/>
        <end position="32"/>
    </location>
</feature>
<proteinExistence type="predicted"/>
<evidence type="ECO:0000313" key="3">
    <source>
        <dbReference type="Proteomes" id="UP000233551"/>
    </source>
</evidence>
<keyword evidence="3" id="KW-1185">Reference proteome</keyword>
<dbReference type="InterPro" id="IPR036691">
    <property type="entry name" value="Endo/exonu/phosph_ase_sf"/>
</dbReference>
<protein>
    <recommendedName>
        <fullName evidence="4">Endonuclease/exonuclease/phosphatase domain-containing protein</fullName>
    </recommendedName>
</protein>
<name>A0A2I0KNC3_PUNGR</name>
<evidence type="ECO:0000313" key="2">
    <source>
        <dbReference type="EMBL" id="PKI69326.1"/>
    </source>
</evidence>
<feature type="compositionally biased region" description="Polar residues" evidence="1">
    <location>
        <begin position="1"/>
        <end position="11"/>
    </location>
</feature>
<comment type="caution">
    <text evidence="2">The sequence shown here is derived from an EMBL/GenBank/DDBJ whole genome shotgun (WGS) entry which is preliminary data.</text>
</comment>
<dbReference type="AlphaFoldDB" id="A0A2I0KNC3"/>
<dbReference type="EMBL" id="PGOL01000513">
    <property type="protein sequence ID" value="PKI69326.1"/>
    <property type="molecule type" value="Genomic_DNA"/>
</dbReference>
<accession>A0A2I0KNC3</accession>
<sequence length="214" mass="24451">MAMKMKQNSEIPTAEEAGQSMPPTPPSTGRAGGTCFCTKEGIDFKPILISKYVINVLVYSHPQPSPWMLSLDYCPPYQENKREFWEDFRKHLDSFADPWIEIRDFNCIVMGDEKQGGHPFQATSSTGLDYIIDLLGLVDLGFFGNKHTWMNKRIGAANIRERLDRAISNINWRLLFPKASVLHLPAVSSDHNPLLLNTSGERYRKPKLFKFEEM</sequence>
<reference evidence="2 3" key="1">
    <citation type="submission" date="2017-11" db="EMBL/GenBank/DDBJ databases">
        <title>De-novo sequencing of pomegranate (Punica granatum L.) genome.</title>
        <authorList>
            <person name="Akparov Z."/>
            <person name="Amiraslanov A."/>
            <person name="Hajiyeva S."/>
            <person name="Abbasov M."/>
            <person name="Kaur K."/>
            <person name="Hamwieh A."/>
            <person name="Solovyev V."/>
            <person name="Salamov A."/>
            <person name="Braich B."/>
            <person name="Kosarev P."/>
            <person name="Mahmoud A."/>
            <person name="Hajiyev E."/>
            <person name="Babayeva S."/>
            <person name="Izzatullayeva V."/>
            <person name="Mammadov A."/>
            <person name="Mammadov A."/>
            <person name="Sharifova S."/>
            <person name="Ojaghi J."/>
            <person name="Eynullazada K."/>
            <person name="Bayramov B."/>
            <person name="Abdulazimova A."/>
            <person name="Shahmuradov I."/>
        </authorList>
    </citation>
    <scope>NUCLEOTIDE SEQUENCE [LARGE SCALE GENOMIC DNA]</scope>
    <source>
        <strain evidence="3">cv. AG2017</strain>
        <tissue evidence="2">Leaf</tissue>
    </source>
</reference>
<evidence type="ECO:0008006" key="4">
    <source>
        <dbReference type="Google" id="ProtNLM"/>
    </source>
</evidence>
<organism evidence="2 3">
    <name type="scientific">Punica granatum</name>
    <name type="common">Pomegranate</name>
    <dbReference type="NCBI Taxonomy" id="22663"/>
    <lineage>
        <taxon>Eukaryota</taxon>
        <taxon>Viridiplantae</taxon>
        <taxon>Streptophyta</taxon>
        <taxon>Embryophyta</taxon>
        <taxon>Tracheophyta</taxon>
        <taxon>Spermatophyta</taxon>
        <taxon>Magnoliopsida</taxon>
        <taxon>eudicotyledons</taxon>
        <taxon>Gunneridae</taxon>
        <taxon>Pentapetalae</taxon>
        <taxon>rosids</taxon>
        <taxon>malvids</taxon>
        <taxon>Myrtales</taxon>
        <taxon>Lythraceae</taxon>
        <taxon>Punica</taxon>
    </lineage>
</organism>
<dbReference type="STRING" id="22663.A0A2I0KNC3"/>
<gene>
    <name evidence="2" type="ORF">CRG98_010327</name>
</gene>
<dbReference type="SUPFAM" id="SSF56219">
    <property type="entry name" value="DNase I-like"/>
    <property type="match status" value="1"/>
</dbReference>
<evidence type="ECO:0000256" key="1">
    <source>
        <dbReference type="SAM" id="MobiDB-lite"/>
    </source>
</evidence>
<dbReference type="Gene3D" id="3.60.10.10">
    <property type="entry name" value="Endonuclease/exonuclease/phosphatase"/>
    <property type="match status" value="1"/>
</dbReference>
<dbReference type="PANTHER" id="PTHR33710:SF77">
    <property type="entry name" value="DNASE I-LIKE SUPERFAMILY PROTEIN"/>
    <property type="match status" value="1"/>
</dbReference>